<dbReference type="EMBL" id="NPOA01000001">
    <property type="protein sequence ID" value="PAV31215.1"/>
    <property type="molecule type" value="Genomic_DNA"/>
</dbReference>
<evidence type="ECO:0000313" key="2">
    <source>
        <dbReference type="Proteomes" id="UP000218887"/>
    </source>
</evidence>
<gene>
    <name evidence="1" type="ORF">CIL05_00720</name>
</gene>
<protein>
    <submittedName>
        <fullName evidence="1">Asparaginase</fullName>
    </submittedName>
</protein>
<accession>A0A2A2IJD8</accession>
<dbReference type="Proteomes" id="UP000218887">
    <property type="component" value="Unassembled WGS sequence"/>
</dbReference>
<keyword evidence="2" id="KW-1185">Reference proteome</keyword>
<dbReference type="OrthoDB" id="9770793at2"/>
<dbReference type="Pfam" id="PF06089">
    <property type="entry name" value="Asparaginase_II"/>
    <property type="match status" value="1"/>
</dbReference>
<dbReference type="PANTHER" id="PTHR42110:SF1">
    <property type="entry name" value="L-ASPARAGINASE, PUTATIVE (AFU_ORTHOLOGUE AFUA_3G11890)-RELATED"/>
    <property type="match status" value="1"/>
</dbReference>
<reference evidence="1 2" key="1">
    <citation type="submission" date="2017-08" db="EMBL/GenBank/DDBJ databases">
        <title>Virgibacillus indicus sp. nov. and Virgibacillus profoundi sp. nov, two moderately halophilic bacteria isolated from marine sediment by using the Microfluidic Streak Plate.</title>
        <authorList>
            <person name="Xu B."/>
            <person name="Hu B."/>
            <person name="Wang J."/>
            <person name="Zhu Y."/>
            <person name="Huang L."/>
            <person name="Du W."/>
            <person name="Huang Y."/>
        </authorList>
    </citation>
    <scope>NUCLEOTIDE SEQUENCE [LARGE SCALE GENOMIC DNA]</scope>
    <source>
        <strain evidence="1 2">IO3-P3-H5</strain>
    </source>
</reference>
<proteinExistence type="predicted"/>
<dbReference type="AlphaFoldDB" id="A0A2A2IJD8"/>
<sequence length="344" mass="38112">MGVESMNEEILVNDYRNGILENIHPGHICGIDANEEVKYTVGNARHLTFLRSAFKPIQAIPVIAHKVQEHFKLTNRETALIAASHRGEDFHLEELKKLMDKIGVAEDELLCHPTYPLNPGAKDAMLKDNQPKRRLCHNCSGKHLGMIALAKVLGVSTEGYYEPEHPAQQEILKALSTVSGCNIAEISIGVDGCGVPVYALPLQSIANVYLRFARPELIADQTIREAVVAISSLMNENPEIISGTDAICTNLLMDKNIVAKGGAQGVYCFGLKDEKFGFALKVMDGTEEQWPLIVATILEQIDYKNKQTIQRLYQISHKDIYNDNDKLVGNKEAVFHLAGIKWGV</sequence>
<name>A0A2A2IJD8_9BACI</name>
<evidence type="ECO:0000313" key="1">
    <source>
        <dbReference type="EMBL" id="PAV31215.1"/>
    </source>
</evidence>
<dbReference type="PANTHER" id="PTHR42110">
    <property type="entry name" value="L-ASPARAGINASE, PUTATIVE (AFU_ORTHOLOGUE AFUA_3G11890)-RELATED"/>
    <property type="match status" value="1"/>
</dbReference>
<organism evidence="1 2">
    <name type="scientific">Virgibacillus profundi</name>
    <dbReference type="NCBI Taxonomy" id="2024555"/>
    <lineage>
        <taxon>Bacteria</taxon>
        <taxon>Bacillati</taxon>
        <taxon>Bacillota</taxon>
        <taxon>Bacilli</taxon>
        <taxon>Bacillales</taxon>
        <taxon>Bacillaceae</taxon>
        <taxon>Virgibacillus</taxon>
    </lineage>
</organism>
<comment type="caution">
    <text evidence="1">The sequence shown here is derived from an EMBL/GenBank/DDBJ whole genome shotgun (WGS) entry which is preliminary data.</text>
</comment>
<dbReference type="InterPro" id="IPR010349">
    <property type="entry name" value="Asparaginase_II"/>
</dbReference>